<feature type="signal peptide" evidence="4">
    <location>
        <begin position="1"/>
        <end position="23"/>
    </location>
</feature>
<accession>A0ABX2ZVK1</accession>
<name>A0ABX2ZVK1_9BACI</name>
<organism evidence="6 7">
    <name type="scientific">Gottfriedia luciferensis</name>
    <dbReference type="NCBI Taxonomy" id="178774"/>
    <lineage>
        <taxon>Bacteria</taxon>
        <taxon>Bacillati</taxon>
        <taxon>Bacillota</taxon>
        <taxon>Bacilli</taxon>
        <taxon>Bacillales</taxon>
        <taxon>Bacillaceae</taxon>
        <taxon>Gottfriedia</taxon>
    </lineage>
</organism>
<keyword evidence="4" id="KW-0732">Signal</keyword>
<feature type="chain" id="PRO_5047426378" description="TNase-like domain-containing protein" evidence="4">
    <location>
        <begin position="24"/>
        <end position="213"/>
    </location>
</feature>
<dbReference type="Proteomes" id="UP000094580">
    <property type="component" value="Unassembled WGS sequence"/>
</dbReference>
<dbReference type="InterPro" id="IPR035437">
    <property type="entry name" value="SNase_OB-fold_sf"/>
</dbReference>
<reference evidence="6 7" key="1">
    <citation type="submission" date="2016-07" db="EMBL/GenBank/DDBJ databases">
        <authorList>
            <person name="Townsley L."/>
            <person name="Shank E.A."/>
        </authorList>
    </citation>
    <scope>NUCLEOTIDE SEQUENCE [LARGE SCALE GENOMIC DNA]</scope>
    <source>
        <strain evidence="6 7">CH01</strain>
    </source>
</reference>
<gene>
    <name evidence="6" type="ORF">BED47_19650</name>
</gene>
<evidence type="ECO:0000256" key="3">
    <source>
        <dbReference type="ARBA" id="ARBA00022801"/>
    </source>
</evidence>
<dbReference type="PROSITE" id="PS50830">
    <property type="entry name" value="TNASE_3"/>
    <property type="match status" value="1"/>
</dbReference>
<dbReference type="PANTHER" id="PTHR12302:SF3">
    <property type="entry name" value="SERINE_THREONINE-PROTEIN KINASE 31"/>
    <property type="match status" value="1"/>
</dbReference>
<feature type="domain" description="TNase-like" evidence="5">
    <location>
        <begin position="31"/>
        <end position="157"/>
    </location>
</feature>
<dbReference type="SUPFAM" id="SSF50199">
    <property type="entry name" value="Staphylococcal nuclease"/>
    <property type="match status" value="1"/>
</dbReference>
<evidence type="ECO:0000313" key="7">
    <source>
        <dbReference type="Proteomes" id="UP000094580"/>
    </source>
</evidence>
<sequence length="213" mass="24248">MKRLILLTVMAILGLSGCSQSTASVNTKTDSKFTVELIKCIDGDTAKFTEVGTTRFLYIDTPESTKTIEPYGKEASAYTCNLLKNAKTIQLEYDGPKKDKYNRTLAWVWIDGRLIQKEIIKKGYVEKFYDYGNYSYESELRSLQATAQQQGVGLWSKNRTNHTKTNNSSNNNKPYFKNCTDLRKVYPNGVPKGNKAYQAQMDHDHDNYACETE</sequence>
<evidence type="ECO:0000256" key="1">
    <source>
        <dbReference type="ARBA" id="ARBA00022722"/>
    </source>
</evidence>
<keyword evidence="7" id="KW-1185">Reference proteome</keyword>
<evidence type="ECO:0000259" key="5">
    <source>
        <dbReference type="PROSITE" id="PS50830"/>
    </source>
</evidence>
<dbReference type="Pfam" id="PF05901">
    <property type="entry name" value="Excalibur"/>
    <property type="match status" value="1"/>
</dbReference>
<dbReference type="InterPro" id="IPR008613">
    <property type="entry name" value="Excalibur_Ca-bd_domain"/>
</dbReference>
<dbReference type="PROSITE" id="PS51257">
    <property type="entry name" value="PROKAR_LIPOPROTEIN"/>
    <property type="match status" value="1"/>
</dbReference>
<keyword evidence="1" id="KW-0540">Nuclease</keyword>
<dbReference type="Pfam" id="PF00565">
    <property type="entry name" value="SNase"/>
    <property type="match status" value="1"/>
</dbReference>
<dbReference type="RefSeq" id="WP_069033284.1">
    <property type="nucleotide sequence ID" value="NZ_MDKC01000008.1"/>
</dbReference>
<protein>
    <recommendedName>
        <fullName evidence="5">TNase-like domain-containing protein</fullName>
    </recommendedName>
</protein>
<dbReference type="InterPro" id="IPR016071">
    <property type="entry name" value="Staphylococal_nuclease_OB-fold"/>
</dbReference>
<keyword evidence="2" id="KW-0255">Endonuclease</keyword>
<keyword evidence="3" id="KW-0378">Hydrolase</keyword>
<evidence type="ECO:0000256" key="2">
    <source>
        <dbReference type="ARBA" id="ARBA00022759"/>
    </source>
</evidence>
<dbReference type="SMART" id="SM00894">
    <property type="entry name" value="Excalibur"/>
    <property type="match status" value="1"/>
</dbReference>
<dbReference type="EMBL" id="MDKC01000008">
    <property type="protein sequence ID" value="ODG92424.1"/>
    <property type="molecule type" value="Genomic_DNA"/>
</dbReference>
<evidence type="ECO:0000313" key="6">
    <source>
        <dbReference type="EMBL" id="ODG92424.1"/>
    </source>
</evidence>
<proteinExistence type="predicted"/>
<dbReference type="PANTHER" id="PTHR12302">
    <property type="entry name" value="EBNA2 BINDING PROTEIN P100"/>
    <property type="match status" value="1"/>
</dbReference>
<evidence type="ECO:0000256" key="4">
    <source>
        <dbReference type="SAM" id="SignalP"/>
    </source>
</evidence>
<comment type="caution">
    <text evidence="6">The sequence shown here is derived from an EMBL/GenBank/DDBJ whole genome shotgun (WGS) entry which is preliminary data.</text>
</comment>
<dbReference type="Gene3D" id="2.40.50.90">
    <property type="match status" value="1"/>
</dbReference>
<dbReference type="SMART" id="SM00318">
    <property type="entry name" value="SNc"/>
    <property type="match status" value="1"/>
</dbReference>